<dbReference type="AlphaFoldDB" id="A0A177WNN4"/>
<reference evidence="2 3" key="1">
    <citation type="submission" date="2006-10" db="EMBL/GenBank/DDBJ databases">
        <title>The Genome Sequence of Batrachochytrium dendrobatidis JEL423.</title>
        <authorList>
            <consortium name="The Broad Institute Genome Sequencing Platform"/>
            <person name="Birren B."/>
            <person name="Lander E."/>
            <person name="Galagan J."/>
            <person name="Cuomo C."/>
            <person name="Devon K."/>
            <person name="Jaffe D."/>
            <person name="Butler J."/>
            <person name="Alvarez P."/>
            <person name="Gnerre S."/>
            <person name="Grabherr M."/>
            <person name="Kleber M."/>
            <person name="Mauceli E."/>
            <person name="Brockman W."/>
            <person name="Young S."/>
            <person name="LaButti K."/>
            <person name="Sykes S."/>
            <person name="DeCaprio D."/>
            <person name="Crawford M."/>
            <person name="Koehrsen M."/>
            <person name="Engels R."/>
            <person name="Montgomery P."/>
            <person name="Pearson M."/>
            <person name="Howarth C."/>
            <person name="Larson L."/>
            <person name="White J."/>
            <person name="O'Leary S."/>
            <person name="Kodira C."/>
            <person name="Zeng Q."/>
            <person name="Yandava C."/>
            <person name="Alvarado L."/>
            <person name="Longcore J."/>
            <person name="James T."/>
        </authorList>
    </citation>
    <scope>NUCLEOTIDE SEQUENCE [LARGE SCALE GENOMIC DNA]</scope>
    <source>
        <strain evidence="2 3">JEL423</strain>
    </source>
</reference>
<dbReference type="Proteomes" id="UP000077115">
    <property type="component" value="Unassembled WGS sequence"/>
</dbReference>
<dbReference type="InterPro" id="IPR029063">
    <property type="entry name" value="SAM-dependent_MTases_sf"/>
</dbReference>
<gene>
    <name evidence="1" type="primary">EFM6</name>
    <name evidence="2" type="ORF">BDEG_25279</name>
</gene>
<evidence type="ECO:0000313" key="3">
    <source>
        <dbReference type="Proteomes" id="UP000077115"/>
    </source>
</evidence>
<dbReference type="EC" id="2.1.1.-" evidence="1"/>
<protein>
    <recommendedName>
        <fullName evidence="1">Protein-lysine N-methyltransferase EFM6</fullName>
        <ecNumber evidence="1">2.1.1.-</ecNumber>
    </recommendedName>
    <alternativeName>
        <fullName evidence="1">Elongation factor methyltransferase 6</fullName>
    </alternativeName>
</protein>
<dbReference type="InterPro" id="IPR019410">
    <property type="entry name" value="Methyltransf_16"/>
</dbReference>
<dbReference type="SUPFAM" id="SSF53335">
    <property type="entry name" value="S-adenosyl-L-methionine-dependent methyltransferases"/>
    <property type="match status" value="1"/>
</dbReference>
<dbReference type="OrthoDB" id="407325at2759"/>
<feature type="binding site" evidence="1">
    <location>
        <position position="187"/>
    </location>
    <ligand>
        <name>S-adenosyl-L-methionine</name>
        <dbReference type="ChEBI" id="CHEBI:59789"/>
    </ligand>
</feature>
<reference evidence="2 3" key="2">
    <citation type="submission" date="2016-05" db="EMBL/GenBank/DDBJ databases">
        <title>Lineage-specific infection strategies underlie the spectrum of fungal disease in amphibians.</title>
        <authorList>
            <person name="Cuomo C.A."/>
            <person name="Farrer R.A."/>
            <person name="James T."/>
            <person name="Longcore J."/>
            <person name="Birren B."/>
        </authorList>
    </citation>
    <scope>NUCLEOTIDE SEQUENCE [LARGE SCALE GENOMIC DNA]</scope>
    <source>
        <strain evidence="2 3">JEL423</strain>
    </source>
</reference>
<dbReference type="GO" id="GO:0016279">
    <property type="term" value="F:protein-lysine N-methyltransferase activity"/>
    <property type="evidence" value="ECO:0007669"/>
    <property type="project" value="UniProtKB-UniRule"/>
</dbReference>
<dbReference type="Pfam" id="PF10294">
    <property type="entry name" value="Methyltransf_16"/>
    <property type="match status" value="1"/>
</dbReference>
<feature type="binding site" evidence="1">
    <location>
        <position position="167"/>
    </location>
    <ligand>
        <name>S-adenosyl-L-methionine</name>
        <dbReference type="ChEBI" id="CHEBI:59789"/>
    </ligand>
</feature>
<dbReference type="VEuPathDB" id="FungiDB:BDEG_25279"/>
<keyword evidence="1" id="KW-0949">S-adenosyl-L-methionine</keyword>
<dbReference type="GO" id="GO:0005737">
    <property type="term" value="C:cytoplasm"/>
    <property type="evidence" value="ECO:0007669"/>
    <property type="project" value="UniProtKB-SubCell"/>
</dbReference>
<dbReference type="InterPro" id="IPR033684">
    <property type="entry name" value="EFM6"/>
</dbReference>
<feature type="binding site" evidence="1">
    <location>
        <position position="71"/>
    </location>
    <ligand>
        <name>S-adenosyl-L-methionine</name>
        <dbReference type="ChEBI" id="CHEBI:59789"/>
    </ligand>
</feature>
<proteinExistence type="inferred from homology"/>
<keyword evidence="1" id="KW-0808">Transferase</keyword>
<dbReference type="PANTHER" id="PTHR14614:SF132">
    <property type="entry name" value="PROTEIN-LYSINE METHYLTRANSFERASE C42C1.13"/>
    <property type="match status" value="1"/>
</dbReference>
<feature type="binding site" evidence="1">
    <location>
        <begin position="99"/>
        <end position="101"/>
    </location>
    <ligand>
        <name>S-adenosyl-L-methionine</name>
        <dbReference type="ChEBI" id="CHEBI:59789"/>
    </ligand>
</feature>
<organism evidence="2 3">
    <name type="scientific">Batrachochytrium dendrobatidis (strain JEL423)</name>
    <dbReference type="NCBI Taxonomy" id="403673"/>
    <lineage>
        <taxon>Eukaryota</taxon>
        <taxon>Fungi</taxon>
        <taxon>Fungi incertae sedis</taxon>
        <taxon>Chytridiomycota</taxon>
        <taxon>Chytridiomycota incertae sedis</taxon>
        <taxon>Chytridiomycetes</taxon>
        <taxon>Rhizophydiales</taxon>
        <taxon>Rhizophydiales incertae sedis</taxon>
        <taxon>Batrachochytrium</taxon>
    </lineage>
</organism>
<feature type="binding site" evidence="1">
    <location>
        <position position="136"/>
    </location>
    <ligand>
        <name>S-adenosyl-L-methionine</name>
        <dbReference type="ChEBI" id="CHEBI:59789"/>
    </ligand>
</feature>
<dbReference type="eggNOG" id="KOG2793">
    <property type="taxonomic scope" value="Eukaryota"/>
</dbReference>
<comment type="subcellular location">
    <subcellularLocation>
        <location evidence="1">Cytoplasm</location>
    </subcellularLocation>
</comment>
<evidence type="ECO:0000256" key="1">
    <source>
        <dbReference type="HAMAP-Rule" id="MF_03198"/>
    </source>
</evidence>
<dbReference type="PANTHER" id="PTHR14614">
    <property type="entry name" value="HEPATOCELLULAR CARCINOMA-ASSOCIATED ANTIGEN"/>
    <property type="match status" value="1"/>
</dbReference>
<keyword evidence="1" id="KW-0489">Methyltransferase</keyword>
<dbReference type="GO" id="GO:0032259">
    <property type="term" value="P:methylation"/>
    <property type="evidence" value="ECO:0007669"/>
    <property type="project" value="UniProtKB-KW"/>
</dbReference>
<comment type="function">
    <text evidence="1">S-adenosyl-L-methionine-dependent protein-lysine N-methyltransferase that methylates elongation factor 1-alpha.</text>
</comment>
<dbReference type="HAMAP" id="MF_03198">
    <property type="entry name" value="Methyltr_EFM6"/>
    <property type="match status" value="1"/>
</dbReference>
<keyword evidence="1" id="KW-0963">Cytoplasm</keyword>
<dbReference type="EMBL" id="DS022306">
    <property type="protein sequence ID" value="OAJ41727.1"/>
    <property type="molecule type" value="Genomic_DNA"/>
</dbReference>
<comment type="similarity">
    <text evidence="1">Belongs to the class I-like SAM-binding methyltransferase superfamily. METTL21 family. EFM6 subfamily.</text>
</comment>
<dbReference type="Gene3D" id="3.40.50.150">
    <property type="entry name" value="Vaccinia Virus protein VP39"/>
    <property type="match status" value="1"/>
</dbReference>
<accession>A0A177WNN4</accession>
<sequence length="280" mass="31188">MSILTNIFHRDSDSSELSISDHSDCSVQYDLAPASIEPRIGTLHTHLISHAPSRSITIHEDTAGGCGGRTWPAATILSNYISHRRLLGTFPYSRIIELGAGTGLVSLTVAVLPNEQSVLRSSELAPTAPVSITITDLEEFVPLISFNAKLNLTEQELKTISIETCRWGDPLSQHIKAAFPFDLILVADCVYLEAAFDPLIKTLTDLSTRSTEIWIAFKKRRSADRHFWTRLAKTFHVEPITDDPNHHDYSRKRLFLYKAMLKSPFTKNTVASTKTVQALS</sequence>
<name>A0A177WNN4_BATDL</name>
<evidence type="ECO:0000313" key="2">
    <source>
        <dbReference type="EMBL" id="OAJ41727.1"/>
    </source>
</evidence>
<dbReference type="STRING" id="403673.A0A177WNN4"/>